<evidence type="ECO:0000259" key="2">
    <source>
        <dbReference type="Pfam" id="PF09990"/>
    </source>
</evidence>
<evidence type="ECO:0000313" key="6">
    <source>
        <dbReference type="Proteomes" id="UP001139505"/>
    </source>
</evidence>
<accession>A0AA37PNU7</accession>
<comment type="caution">
    <text evidence="4">The sequence shown here is derived from an EMBL/GenBank/DDBJ whole genome shotgun (WGS) entry which is preliminary data.</text>
</comment>
<feature type="transmembrane region" description="Helical" evidence="1">
    <location>
        <begin position="12"/>
        <end position="34"/>
    </location>
</feature>
<keyword evidence="5" id="KW-1185">Reference proteome</keyword>
<reference evidence="4" key="4">
    <citation type="submission" date="2022-04" db="EMBL/GenBank/DDBJ databases">
        <authorList>
            <person name="Komine T."/>
            <person name="Fukano H."/>
            <person name="Wada S."/>
        </authorList>
    </citation>
    <scope>NUCLEOTIDE SEQUENCE</scope>
    <source>
        <strain evidence="4">NJB18185</strain>
    </source>
</reference>
<feature type="transmembrane region" description="Helical" evidence="1">
    <location>
        <begin position="86"/>
        <end position="104"/>
    </location>
</feature>
<dbReference type="EMBL" id="BQYH01000021">
    <property type="protein sequence ID" value="GKU73413.1"/>
    <property type="molecule type" value="Genomic_DNA"/>
</dbReference>
<reference evidence="3" key="1">
    <citation type="journal article" date="2018" name="Genome Announc.">
        <title>Draft Genome Sequence of Mycobacterium montefiorense Isolated from Japanese Black Salamander (Hynobius nigrescens).</title>
        <authorList>
            <person name="Fukano H."/>
            <person name="Yoshida M."/>
            <person name="Shimizu A."/>
            <person name="Iwao H."/>
            <person name="Katayama Y."/>
            <person name="Omatsu T."/>
            <person name="Mizutani T."/>
            <person name="Kurata O."/>
            <person name="Wada S."/>
            <person name="Hoshino Y."/>
        </authorList>
    </citation>
    <scope>NUCLEOTIDE SEQUENCE</scope>
    <source>
        <strain evidence="3">BS</strain>
    </source>
</reference>
<dbReference type="Pfam" id="PF09990">
    <property type="entry name" value="DUF2231"/>
    <property type="match status" value="1"/>
</dbReference>
<keyword evidence="1" id="KW-0812">Transmembrane</keyword>
<reference evidence="5" key="2">
    <citation type="submission" date="2018-04" db="EMBL/GenBank/DDBJ databases">
        <title>Draft genome sequence of Mycobacterium montefiorense isolated from Japanese black salamander.</title>
        <authorList>
            <person name="Fukano H."/>
            <person name="Yoshida M."/>
            <person name="Shimizu A."/>
            <person name="Iwao H."/>
            <person name="Kurata O."/>
            <person name="Katayama Y."/>
            <person name="Omatsu T."/>
            <person name="Mizutani T."/>
            <person name="Wada S."/>
            <person name="Hoshino Y."/>
        </authorList>
    </citation>
    <scope>NUCLEOTIDE SEQUENCE [LARGE SCALE GENOMIC DNA]</scope>
    <source>
        <strain evidence="5">BS</strain>
    </source>
</reference>
<evidence type="ECO:0000313" key="4">
    <source>
        <dbReference type="EMBL" id="GKU73413.1"/>
    </source>
</evidence>
<dbReference type="RefSeq" id="WP_108921955.1">
    <property type="nucleotide sequence ID" value="NZ_BFCH01000017.1"/>
</dbReference>
<organism evidence="4 6">
    <name type="scientific">Mycobacterium montefiorense</name>
    <dbReference type="NCBI Taxonomy" id="154654"/>
    <lineage>
        <taxon>Bacteria</taxon>
        <taxon>Bacillati</taxon>
        <taxon>Actinomycetota</taxon>
        <taxon>Actinomycetes</taxon>
        <taxon>Mycobacteriales</taxon>
        <taxon>Mycobacteriaceae</taxon>
        <taxon>Mycobacterium</taxon>
        <taxon>Mycobacterium simiae complex</taxon>
    </lineage>
</organism>
<dbReference type="EMBL" id="BFCH01000017">
    <property type="protein sequence ID" value="GBG37835.1"/>
    <property type="molecule type" value="Genomic_DNA"/>
</dbReference>
<keyword evidence="1" id="KW-0472">Membrane</keyword>
<dbReference type="Proteomes" id="UP001139505">
    <property type="component" value="Unassembled WGS sequence"/>
</dbReference>
<dbReference type="InterPro" id="IPR019251">
    <property type="entry name" value="DUF2231_TM"/>
</dbReference>
<evidence type="ECO:0000313" key="5">
    <source>
        <dbReference type="Proteomes" id="UP000245060"/>
    </source>
</evidence>
<gene>
    <name evidence="3" type="ORF">MmonteBS_22070</name>
    <name evidence="4" type="ORF">NJB18185_31840</name>
</gene>
<dbReference type="Proteomes" id="UP000245060">
    <property type="component" value="Unassembled WGS sequence"/>
</dbReference>
<feature type="transmembrane region" description="Helical" evidence="1">
    <location>
        <begin position="41"/>
        <end position="66"/>
    </location>
</feature>
<proteinExistence type="predicted"/>
<name>A0AA37PNU7_9MYCO</name>
<keyword evidence="1" id="KW-1133">Transmembrane helix</keyword>
<feature type="domain" description="DUF2231" evidence="2">
    <location>
        <begin position="6"/>
        <end position="151"/>
    </location>
</feature>
<dbReference type="AlphaFoldDB" id="A0AA37PNU7"/>
<sequence length="157" mass="16417">MSTFNGLPAHILLNHFVVVLGPLTAILAILCVIWPAARRRLIWLVLLLAVGTLVLTPLTTSSGVWLSARVGAPSPVLTNHEQLGSTLIYIVAALAATVTVLAVLHVREARGVDMKLTLHAVVGVLVVIAAVATLVQTYRVGDSGARAAWGSVTSSTT</sequence>
<feature type="transmembrane region" description="Helical" evidence="1">
    <location>
        <begin position="116"/>
        <end position="135"/>
    </location>
</feature>
<evidence type="ECO:0000256" key="1">
    <source>
        <dbReference type="SAM" id="Phobius"/>
    </source>
</evidence>
<protein>
    <recommendedName>
        <fullName evidence="2">DUF2231 domain-containing protein</fullName>
    </recommendedName>
</protein>
<reference evidence="4" key="3">
    <citation type="journal article" date="2022" name="Microbiol. Resour. Announc.">
        <title>Draft Genome Sequences of Eight Mycobacterium montefiorense Strains Isolated from Salamanders in Captivity.</title>
        <authorList>
            <person name="Komine T."/>
            <person name="Ihara H."/>
            <person name="Fukano H."/>
            <person name="Hoshino Y."/>
            <person name="Kurata O."/>
            <person name="Wada S."/>
        </authorList>
    </citation>
    <scope>NUCLEOTIDE SEQUENCE</scope>
    <source>
        <strain evidence="4">NJB18185</strain>
    </source>
</reference>
<evidence type="ECO:0000313" key="3">
    <source>
        <dbReference type="EMBL" id="GBG37835.1"/>
    </source>
</evidence>